<evidence type="ECO:0000313" key="3">
    <source>
        <dbReference type="EMBL" id="KAG7284968.1"/>
    </source>
</evidence>
<feature type="compositionally biased region" description="Low complexity" evidence="1">
    <location>
        <begin position="214"/>
        <end position="225"/>
    </location>
</feature>
<organism evidence="3 4">
    <name type="scientific">Staphylotrichum longicolle</name>
    <dbReference type="NCBI Taxonomy" id="669026"/>
    <lineage>
        <taxon>Eukaryota</taxon>
        <taxon>Fungi</taxon>
        <taxon>Dikarya</taxon>
        <taxon>Ascomycota</taxon>
        <taxon>Pezizomycotina</taxon>
        <taxon>Sordariomycetes</taxon>
        <taxon>Sordariomycetidae</taxon>
        <taxon>Sordariales</taxon>
        <taxon>Chaetomiaceae</taxon>
        <taxon>Staphylotrichum</taxon>
    </lineage>
</organism>
<comment type="caution">
    <text evidence="3">The sequence shown here is derived from an EMBL/GenBank/DDBJ whole genome shotgun (WGS) entry which is preliminary data.</text>
</comment>
<feature type="compositionally biased region" description="Basic residues" evidence="1">
    <location>
        <begin position="188"/>
        <end position="198"/>
    </location>
</feature>
<dbReference type="Proteomes" id="UP001197093">
    <property type="component" value="Unassembled WGS sequence"/>
</dbReference>
<keyword evidence="2" id="KW-1133">Transmembrane helix</keyword>
<sequence length="385" mass="40787">MADLTCYNTWGGEDPNQLPCFAPGTVNAGTTTWCCNKNDYCLSNGLCLSPESNNLMTQQGCTDKNWGGACTKFCPATKDQKLTAIPLIPCPASFDNTTNAIKFCCGPDVSTCCESTSSLSWLTLPPGTIIRSSTSTTSSSSSSSSSSTSDANSSYSLKIGLGIGLGIGVPILLVLCAVAYLLATPLRSRHRRHRKNRSGSKQGGGGSGGDSEKASSTTTATTSPPHDSPHSGDRDHKKKKRRRKSFGQVDTSVAPDSDDDDDAAAAAQHYHHHRWPPRGGGAAAVAAWARSPFGFGGMEGPAGAKEMDAGIGTGTGRRGGRPTTTRAPWSWRRRSWWKGMPGTWPGGRGGEGLCVGSPGRRWSCRRRIRRPGRWWGVGEEEGEGC</sequence>
<feature type="region of interest" description="Disordered" evidence="1">
    <location>
        <begin position="132"/>
        <end position="152"/>
    </location>
</feature>
<protein>
    <submittedName>
        <fullName evidence="3">Uncharacterized protein</fullName>
    </submittedName>
</protein>
<gene>
    <name evidence="3" type="ORF">NEMBOFW57_009586</name>
</gene>
<evidence type="ECO:0000256" key="2">
    <source>
        <dbReference type="SAM" id="Phobius"/>
    </source>
</evidence>
<feature type="region of interest" description="Disordered" evidence="1">
    <location>
        <begin position="188"/>
        <end position="280"/>
    </location>
</feature>
<dbReference type="EMBL" id="JAHCVI010000005">
    <property type="protein sequence ID" value="KAG7284968.1"/>
    <property type="molecule type" value="Genomic_DNA"/>
</dbReference>
<name>A0AAD4EPA2_9PEZI</name>
<reference evidence="3" key="1">
    <citation type="submission" date="2023-02" db="EMBL/GenBank/DDBJ databases">
        <authorList>
            <person name="Palmer J.M."/>
        </authorList>
    </citation>
    <scope>NUCLEOTIDE SEQUENCE</scope>
    <source>
        <strain evidence="3">FW57</strain>
    </source>
</reference>
<feature type="compositionally biased region" description="Basic residues" evidence="1">
    <location>
        <begin position="236"/>
        <end position="245"/>
    </location>
</feature>
<proteinExistence type="predicted"/>
<accession>A0AAD4EPA2</accession>
<evidence type="ECO:0000256" key="1">
    <source>
        <dbReference type="SAM" id="MobiDB-lite"/>
    </source>
</evidence>
<keyword evidence="2" id="KW-0812">Transmembrane</keyword>
<keyword evidence="4" id="KW-1185">Reference proteome</keyword>
<evidence type="ECO:0000313" key="4">
    <source>
        <dbReference type="Proteomes" id="UP001197093"/>
    </source>
</evidence>
<feature type="transmembrane region" description="Helical" evidence="2">
    <location>
        <begin position="159"/>
        <end position="183"/>
    </location>
</feature>
<feature type="compositionally biased region" description="Low complexity" evidence="1">
    <location>
        <begin position="132"/>
        <end position="149"/>
    </location>
</feature>
<dbReference type="AlphaFoldDB" id="A0AAD4EPA2"/>
<keyword evidence="2" id="KW-0472">Membrane</keyword>